<dbReference type="InterPro" id="IPR006101">
    <property type="entry name" value="Glyco_hydro_2"/>
</dbReference>
<dbReference type="OrthoDB" id="9801077at2"/>
<dbReference type="InterPro" id="IPR051913">
    <property type="entry name" value="GH2_Domain-Containing"/>
</dbReference>
<dbReference type="GeneID" id="302998932"/>
<feature type="domain" description="Glycoside hydrolase family 2 catalytic" evidence="6">
    <location>
        <begin position="261"/>
        <end position="530"/>
    </location>
</feature>
<gene>
    <name evidence="8" type="ordered locus">Tresu_1792</name>
</gene>
<dbReference type="Gene3D" id="2.60.40.10">
    <property type="entry name" value="Immunoglobulins"/>
    <property type="match status" value="1"/>
</dbReference>
<evidence type="ECO:0000259" key="7">
    <source>
        <dbReference type="Pfam" id="PF02837"/>
    </source>
</evidence>
<dbReference type="GO" id="GO:0004565">
    <property type="term" value="F:beta-galactosidase activity"/>
    <property type="evidence" value="ECO:0007669"/>
    <property type="project" value="UniProtKB-EC"/>
</dbReference>
<dbReference type="PANTHER" id="PTHR42732">
    <property type="entry name" value="BETA-GALACTOSIDASE"/>
    <property type="match status" value="1"/>
</dbReference>
<dbReference type="PANTHER" id="PTHR42732:SF1">
    <property type="entry name" value="BETA-MANNOSIDASE"/>
    <property type="match status" value="1"/>
</dbReference>
<feature type="domain" description="Glycosyl hydrolases family 2 sugar binding" evidence="7">
    <location>
        <begin position="45"/>
        <end position="153"/>
    </location>
</feature>
<protein>
    <submittedName>
        <fullName evidence="8">Beta-galactosidase</fullName>
        <ecNumber evidence="8">3.2.1.23</ecNumber>
    </submittedName>
</protein>
<feature type="domain" description="Glycoside hydrolase family 2 immunoglobulin-like beta-sandwich" evidence="5">
    <location>
        <begin position="160"/>
        <end position="256"/>
    </location>
</feature>
<organism evidence="8 9">
    <name type="scientific">Treponema succinifaciens (strain ATCC 33096 / DSM 2489 / 6091)</name>
    <dbReference type="NCBI Taxonomy" id="869209"/>
    <lineage>
        <taxon>Bacteria</taxon>
        <taxon>Pseudomonadati</taxon>
        <taxon>Spirochaetota</taxon>
        <taxon>Spirochaetia</taxon>
        <taxon>Spirochaetales</taxon>
        <taxon>Treponemataceae</taxon>
        <taxon>Treponema</taxon>
    </lineage>
</organism>
<proteinExistence type="inferred from homology"/>
<evidence type="ECO:0000256" key="4">
    <source>
        <dbReference type="RuleBase" id="RU361154"/>
    </source>
</evidence>
<evidence type="ECO:0000313" key="9">
    <source>
        <dbReference type="Proteomes" id="UP000006852"/>
    </source>
</evidence>
<dbReference type="InterPro" id="IPR006103">
    <property type="entry name" value="Glyco_hydro_2_cat"/>
</dbReference>
<dbReference type="KEGG" id="tsu:Tresu_1792"/>
<dbReference type="eggNOG" id="COG3250">
    <property type="taxonomic scope" value="Bacteria"/>
</dbReference>
<keyword evidence="3 4" id="KW-0326">Glycosidase</keyword>
<keyword evidence="9" id="KW-1185">Reference proteome</keyword>
<reference evidence="8 9" key="1">
    <citation type="journal article" date="2011" name="Stand. Genomic Sci.">
        <title>Complete genome sequence of Treponema succinifaciens type strain (6091).</title>
        <authorList>
            <person name="Han C."/>
            <person name="Gronow S."/>
            <person name="Teshima H."/>
            <person name="Lapidus A."/>
            <person name="Nolan M."/>
            <person name="Lucas S."/>
            <person name="Hammon N."/>
            <person name="Deshpande S."/>
            <person name="Cheng J.F."/>
            <person name="Zeytun A."/>
            <person name="Tapia R."/>
            <person name="Goodwin L."/>
            <person name="Pitluck S."/>
            <person name="Liolios K."/>
            <person name="Pagani I."/>
            <person name="Ivanova N."/>
            <person name="Mavromatis K."/>
            <person name="Mikhailova N."/>
            <person name="Huntemann M."/>
            <person name="Pati A."/>
            <person name="Chen A."/>
            <person name="Palaniappan K."/>
            <person name="Land M."/>
            <person name="Hauser L."/>
            <person name="Brambilla E.M."/>
            <person name="Rohde M."/>
            <person name="Goker M."/>
            <person name="Woyke T."/>
            <person name="Bristow J."/>
            <person name="Eisen J.A."/>
            <person name="Markowitz V."/>
            <person name="Hugenholtz P."/>
            <person name="Kyrpides N.C."/>
            <person name="Klenk H.P."/>
            <person name="Detter J.C."/>
        </authorList>
    </citation>
    <scope>NUCLEOTIDE SEQUENCE [LARGE SCALE GENOMIC DNA]</scope>
    <source>
        <strain evidence="9">ATCC 33096 / DSM 2489 / 6091</strain>
    </source>
</reference>
<dbReference type="EC" id="3.2.1.23" evidence="8"/>
<dbReference type="PROSITE" id="PS00719">
    <property type="entry name" value="GLYCOSYL_HYDROL_F2_1"/>
    <property type="match status" value="1"/>
</dbReference>
<dbReference type="InterPro" id="IPR013783">
    <property type="entry name" value="Ig-like_fold"/>
</dbReference>
<reference evidence="9" key="2">
    <citation type="submission" date="2011-04" db="EMBL/GenBank/DDBJ databases">
        <title>The complete genome of chromosome of Treponema succinifaciens DSM 2489.</title>
        <authorList>
            <person name="Lucas S."/>
            <person name="Copeland A."/>
            <person name="Lapidus A."/>
            <person name="Bruce D."/>
            <person name="Goodwin L."/>
            <person name="Pitluck S."/>
            <person name="Peters L."/>
            <person name="Kyrpides N."/>
            <person name="Mavromatis K."/>
            <person name="Ivanova N."/>
            <person name="Ovchinnikova G."/>
            <person name="Teshima H."/>
            <person name="Detter J.C."/>
            <person name="Tapia R."/>
            <person name="Han C."/>
            <person name="Land M."/>
            <person name="Hauser L."/>
            <person name="Markowitz V."/>
            <person name="Cheng J.-F."/>
            <person name="Hugenholtz P."/>
            <person name="Woyke T."/>
            <person name="Wu D."/>
            <person name="Gronow S."/>
            <person name="Wellnitz S."/>
            <person name="Brambilla E."/>
            <person name="Klenk H.-P."/>
            <person name="Eisen J.A."/>
        </authorList>
    </citation>
    <scope>NUCLEOTIDE SEQUENCE [LARGE SCALE GENOMIC DNA]</scope>
    <source>
        <strain evidence="9">ATCC 33096 / DSM 2489 / 6091</strain>
    </source>
</reference>
<dbReference type="PRINTS" id="PR00132">
    <property type="entry name" value="GLHYDRLASE2"/>
</dbReference>
<dbReference type="EMBL" id="CP002631">
    <property type="protein sequence ID" value="AEB14683.1"/>
    <property type="molecule type" value="Genomic_DNA"/>
</dbReference>
<evidence type="ECO:0000256" key="2">
    <source>
        <dbReference type="ARBA" id="ARBA00022801"/>
    </source>
</evidence>
<name>F2NVV6_TRES6</name>
<dbReference type="HOGENOM" id="CLU_006501_5_1_12"/>
<dbReference type="InterPro" id="IPR036156">
    <property type="entry name" value="Beta-gal/glucu_dom_sf"/>
</dbReference>
<dbReference type="RefSeq" id="WP_013701964.1">
    <property type="nucleotide sequence ID" value="NC_015385.1"/>
</dbReference>
<dbReference type="InterPro" id="IPR023230">
    <property type="entry name" value="Glyco_hydro_2_CS"/>
</dbReference>
<sequence length="794" mass="89625">MKDRIYFNNGWEFSPSFNEKMLDSKYKGKFEQVRIPHSVCETPFNGFDESEYQKLSIYRKFFKTEKEWAGKKILLTIEGAAHQCDVFLNGKFLARHSCGYTAFTVDLTDSLLPAGRNNLLALKLDSRESLNIPPFGFVIDYMTYGGIYRDVYLDIKNPIYIEDIFIKTKASHFETEITLNSSDAEGYSIVQRVESSSSVVAQINTGVPGNKILTAADAQPVHPWTLEQPVLYNLVTELINPKGKIADKKNVRFGFREIKFDETGFYLNGKKIKLRGLNRHQSYPYVGYAMPKNIQKEDADILKLELGVNYVRTSHYPQSKYFIERCDELGILVFTEFPGWQHIGDDAWKAQALENEDEMISQYRNHPSVFMWGVRINESKDDDEFYKATNFLAHKTDSTRPTGGVRCIKNSNLLEDVYTYNDFSHSGKNAGSLDKIKVTKSHGGYLVTEHSGHMFPTKSFDTEQRRTEHAIRHATVLDSVAGHDDCAGSSGWCAFDYNTHKEFGSGDRICYHGVMDMFRNPKLAAAVYKSQEDFTGDFIEVNSNMSIGEYNEGLLGDLWIFTNADSVKLFVNNTFIKEFKASDSPFKNLAHGPILVDDIIGNRLIDEEGISAKNSEKIKELIFAIKKFGQNSLSAKYKLEAAKLFAMRVISKEKLIALFGKYISNWGGESSSYKFEAIKNGKTVKTLVKSMCKNASLKTQVSRTILIEEETYDVAEVHLRAEDENGNLQSFIQEAVLAEAEGAIEIIGPQAVSLKGGMSGIYVKTTGTAGRGTLKITDWQGKETKISFTVKIKR</sequence>
<dbReference type="InterPro" id="IPR006104">
    <property type="entry name" value="Glyco_hydro_2_N"/>
</dbReference>
<dbReference type="SUPFAM" id="SSF51445">
    <property type="entry name" value="(Trans)glycosidases"/>
    <property type="match status" value="1"/>
</dbReference>
<evidence type="ECO:0000313" key="8">
    <source>
        <dbReference type="EMBL" id="AEB14683.1"/>
    </source>
</evidence>
<dbReference type="InterPro" id="IPR008979">
    <property type="entry name" value="Galactose-bd-like_sf"/>
</dbReference>
<dbReference type="Pfam" id="PF00703">
    <property type="entry name" value="Glyco_hydro_2"/>
    <property type="match status" value="1"/>
</dbReference>
<evidence type="ECO:0000256" key="3">
    <source>
        <dbReference type="ARBA" id="ARBA00023295"/>
    </source>
</evidence>
<dbReference type="Pfam" id="PF02837">
    <property type="entry name" value="Glyco_hydro_2_N"/>
    <property type="match status" value="1"/>
</dbReference>
<accession>F2NVV6</accession>
<evidence type="ECO:0000259" key="5">
    <source>
        <dbReference type="Pfam" id="PF00703"/>
    </source>
</evidence>
<dbReference type="GO" id="GO:0005975">
    <property type="term" value="P:carbohydrate metabolic process"/>
    <property type="evidence" value="ECO:0007669"/>
    <property type="project" value="InterPro"/>
</dbReference>
<evidence type="ECO:0000259" key="6">
    <source>
        <dbReference type="Pfam" id="PF02836"/>
    </source>
</evidence>
<dbReference type="AlphaFoldDB" id="F2NVV6"/>
<dbReference type="Proteomes" id="UP000006852">
    <property type="component" value="Chromosome"/>
</dbReference>
<dbReference type="InterPro" id="IPR017853">
    <property type="entry name" value="GH"/>
</dbReference>
<dbReference type="SUPFAM" id="SSF49303">
    <property type="entry name" value="beta-Galactosidase/glucuronidase domain"/>
    <property type="match status" value="1"/>
</dbReference>
<dbReference type="Pfam" id="PF02836">
    <property type="entry name" value="Glyco_hydro_2_C"/>
    <property type="match status" value="1"/>
</dbReference>
<dbReference type="SUPFAM" id="SSF49785">
    <property type="entry name" value="Galactose-binding domain-like"/>
    <property type="match status" value="1"/>
</dbReference>
<dbReference type="InterPro" id="IPR006102">
    <property type="entry name" value="Ig-like_GH2"/>
</dbReference>
<comment type="similarity">
    <text evidence="1 4">Belongs to the glycosyl hydrolase 2 family.</text>
</comment>
<keyword evidence="2 4" id="KW-0378">Hydrolase</keyword>
<dbReference type="STRING" id="869209.Tresu_1792"/>
<evidence type="ECO:0000256" key="1">
    <source>
        <dbReference type="ARBA" id="ARBA00007401"/>
    </source>
</evidence>
<dbReference type="Gene3D" id="2.60.120.260">
    <property type="entry name" value="Galactose-binding domain-like"/>
    <property type="match status" value="1"/>
</dbReference>
<dbReference type="Gene3D" id="3.20.20.80">
    <property type="entry name" value="Glycosidases"/>
    <property type="match status" value="1"/>
</dbReference>